<keyword evidence="4" id="KW-0804">Transcription</keyword>
<evidence type="ECO:0000313" key="7">
    <source>
        <dbReference type="Proteomes" id="UP000030428"/>
    </source>
</evidence>
<dbReference type="PANTHER" id="PTHR43133:SF8">
    <property type="entry name" value="RNA POLYMERASE SIGMA FACTOR HI_1459-RELATED"/>
    <property type="match status" value="1"/>
</dbReference>
<evidence type="ECO:0000256" key="3">
    <source>
        <dbReference type="ARBA" id="ARBA00023125"/>
    </source>
</evidence>
<dbReference type="InterPro" id="IPR013325">
    <property type="entry name" value="RNA_pol_sigma_r2"/>
</dbReference>
<evidence type="ECO:0000313" key="6">
    <source>
        <dbReference type="EMBL" id="KHD06015.1"/>
    </source>
</evidence>
<feature type="domain" description="RNA polymerase sigma-70 region 2" evidence="5">
    <location>
        <begin position="28"/>
        <end position="89"/>
    </location>
</feature>
<reference evidence="6 7" key="1">
    <citation type="journal article" date="2016" name="Front. Microbiol.">
        <title>Single-Cell (Meta-)Genomics of a Dimorphic Candidatus Thiomargarita nelsonii Reveals Genomic Plasticity.</title>
        <authorList>
            <person name="Flood B.E."/>
            <person name="Fliss P."/>
            <person name="Jones D.S."/>
            <person name="Dick G.J."/>
            <person name="Jain S."/>
            <person name="Kaster A.K."/>
            <person name="Winkel M."/>
            <person name="Mussmann M."/>
            <person name="Bailey J."/>
        </authorList>
    </citation>
    <scope>NUCLEOTIDE SEQUENCE [LARGE SCALE GENOMIC DNA]</scope>
    <source>
        <strain evidence="6">Hydrate Ridge</strain>
    </source>
</reference>
<dbReference type="Proteomes" id="UP000030428">
    <property type="component" value="Unassembled WGS sequence"/>
</dbReference>
<dbReference type="GO" id="GO:0003677">
    <property type="term" value="F:DNA binding"/>
    <property type="evidence" value="ECO:0007669"/>
    <property type="project" value="UniProtKB-KW"/>
</dbReference>
<dbReference type="EMBL" id="JSZA02000071">
    <property type="protein sequence ID" value="KHD06015.1"/>
    <property type="molecule type" value="Genomic_DNA"/>
</dbReference>
<dbReference type="AlphaFoldDB" id="A0A0A6P569"/>
<keyword evidence="1" id="KW-0805">Transcription regulation</keyword>
<dbReference type="PANTHER" id="PTHR43133">
    <property type="entry name" value="RNA POLYMERASE ECF-TYPE SIGMA FACTO"/>
    <property type="match status" value="1"/>
</dbReference>
<dbReference type="InterPro" id="IPR014284">
    <property type="entry name" value="RNA_pol_sigma-70_dom"/>
</dbReference>
<comment type="caution">
    <text evidence="6">The sequence shown here is derived from an EMBL/GenBank/DDBJ whole genome shotgun (WGS) entry which is preliminary data.</text>
</comment>
<protein>
    <recommendedName>
        <fullName evidence="5">RNA polymerase sigma-70 region 2 domain-containing protein</fullName>
    </recommendedName>
</protein>
<gene>
    <name evidence="6" type="ORF">PN36_18150</name>
</gene>
<name>A0A0A6P569_9GAMM</name>
<keyword evidence="7" id="KW-1185">Reference proteome</keyword>
<dbReference type="Gene3D" id="1.10.1740.10">
    <property type="match status" value="1"/>
</dbReference>
<evidence type="ECO:0000256" key="2">
    <source>
        <dbReference type="ARBA" id="ARBA00023082"/>
    </source>
</evidence>
<dbReference type="GO" id="GO:0016987">
    <property type="term" value="F:sigma factor activity"/>
    <property type="evidence" value="ECO:0007669"/>
    <property type="project" value="UniProtKB-KW"/>
</dbReference>
<dbReference type="InterPro" id="IPR039425">
    <property type="entry name" value="RNA_pol_sigma-70-like"/>
</dbReference>
<proteinExistence type="predicted"/>
<dbReference type="NCBIfam" id="TIGR02937">
    <property type="entry name" value="sigma70-ECF"/>
    <property type="match status" value="1"/>
</dbReference>
<organism evidence="6 7">
    <name type="scientific">Candidatus Thiomargarita nelsonii</name>
    <dbReference type="NCBI Taxonomy" id="1003181"/>
    <lineage>
        <taxon>Bacteria</taxon>
        <taxon>Pseudomonadati</taxon>
        <taxon>Pseudomonadota</taxon>
        <taxon>Gammaproteobacteria</taxon>
        <taxon>Thiotrichales</taxon>
        <taxon>Thiotrichaceae</taxon>
        <taxon>Thiomargarita</taxon>
    </lineage>
</organism>
<evidence type="ECO:0000259" key="5">
    <source>
        <dbReference type="Pfam" id="PF04542"/>
    </source>
</evidence>
<dbReference type="InterPro" id="IPR007627">
    <property type="entry name" value="RNA_pol_sigma70_r2"/>
</dbReference>
<dbReference type="SUPFAM" id="SSF88946">
    <property type="entry name" value="Sigma2 domain of RNA polymerase sigma factors"/>
    <property type="match status" value="1"/>
</dbReference>
<accession>A0A0A6P569</accession>
<keyword evidence="2" id="KW-0731">Sigma factor</keyword>
<sequence length="200" mass="23167">MDDKAALKDIRKGGQEGYSVLYKHYVSSLRYHLIGKYRIPEKSVDDVLQDIFLKFFKSIPDFKENCSVSTWLYWQIIPRAVSDFWRKNDDSRLESIEQHPENEDGDEGGLLDNISQENSKKAQIDLERQMCLEQVFALLKRDSSKSSLCECLKALTLQAQGLSIEEIAKQIGRTPVATRSYVYSCKKKLSQYQPLQDCWK</sequence>
<dbReference type="Pfam" id="PF04542">
    <property type="entry name" value="Sigma70_r2"/>
    <property type="match status" value="1"/>
</dbReference>
<evidence type="ECO:0000256" key="4">
    <source>
        <dbReference type="ARBA" id="ARBA00023163"/>
    </source>
</evidence>
<evidence type="ECO:0000256" key="1">
    <source>
        <dbReference type="ARBA" id="ARBA00023015"/>
    </source>
</evidence>
<dbReference type="GO" id="GO:0006352">
    <property type="term" value="P:DNA-templated transcription initiation"/>
    <property type="evidence" value="ECO:0007669"/>
    <property type="project" value="InterPro"/>
</dbReference>
<keyword evidence="3" id="KW-0238">DNA-binding</keyword>